<evidence type="ECO:0000313" key="2">
    <source>
        <dbReference type="EMBL" id="RKO73396.1"/>
    </source>
</evidence>
<comment type="caution">
    <text evidence="2">The sequence shown here is derived from an EMBL/GenBank/DDBJ whole genome shotgun (WGS) entry which is preliminary data.</text>
</comment>
<dbReference type="InterPro" id="IPR036705">
    <property type="entry name" value="Ribosyl_crysJ1_sf"/>
</dbReference>
<evidence type="ECO:0000256" key="1">
    <source>
        <dbReference type="SAM" id="SignalP"/>
    </source>
</evidence>
<name>A0A420W482_9SPHI</name>
<organism evidence="2 3">
    <name type="scientific">Sphingobacterium puteale</name>
    <dbReference type="NCBI Taxonomy" id="2420510"/>
    <lineage>
        <taxon>Bacteria</taxon>
        <taxon>Pseudomonadati</taxon>
        <taxon>Bacteroidota</taxon>
        <taxon>Sphingobacteriia</taxon>
        <taxon>Sphingobacteriales</taxon>
        <taxon>Sphingobacteriaceae</taxon>
        <taxon>Sphingobacterium</taxon>
    </lineage>
</organism>
<dbReference type="Gene3D" id="1.10.4080.10">
    <property type="entry name" value="ADP-ribosylation/Crystallin J1"/>
    <property type="match status" value="1"/>
</dbReference>
<gene>
    <name evidence="2" type="ORF">D7322_01650</name>
</gene>
<feature type="signal peptide" evidence="1">
    <location>
        <begin position="1"/>
        <end position="28"/>
    </location>
</feature>
<keyword evidence="2" id="KW-0378">Hydrolase</keyword>
<evidence type="ECO:0000313" key="3">
    <source>
        <dbReference type="Proteomes" id="UP000282423"/>
    </source>
</evidence>
<dbReference type="SUPFAM" id="SSF101478">
    <property type="entry name" value="ADP-ribosylglycohydrolase"/>
    <property type="match status" value="1"/>
</dbReference>
<keyword evidence="3" id="KW-1185">Reference proteome</keyword>
<dbReference type="GO" id="GO:0016787">
    <property type="term" value="F:hydrolase activity"/>
    <property type="evidence" value="ECO:0007669"/>
    <property type="project" value="UniProtKB-KW"/>
</dbReference>
<dbReference type="AlphaFoldDB" id="A0A420W482"/>
<proteinExistence type="predicted"/>
<dbReference type="InterPro" id="IPR005502">
    <property type="entry name" value="Ribosyl_crysJ1"/>
</dbReference>
<dbReference type="Proteomes" id="UP000282423">
    <property type="component" value="Unassembled WGS sequence"/>
</dbReference>
<reference evidence="2 3" key="1">
    <citation type="submission" date="2018-10" db="EMBL/GenBank/DDBJ databases">
        <title>Sphingobacterium sp. M05W1-28.</title>
        <authorList>
            <person name="Cai H."/>
        </authorList>
    </citation>
    <scope>NUCLEOTIDE SEQUENCE [LARGE SCALE GENOMIC DNA]</scope>
    <source>
        <strain evidence="2 3">M05W1-28</strain>
    </source>
</reference>
<dbReference type="EMBL" id="RBWS01000001">
    <property type="protein sequence ID" value="RKO73396.1"/>
    <property type="molecule type" value="Genomic_DNA"/>
</dbReference>
<keyword evidence="1" id="KW-0732">Signal</keyword>
<feature type="chain" id="PRO_5018979846" evidence="1">
    <location>
        <begin position="29"/>
        <end position="515"/>
    </location>
</feature>
<dbReference type="Pfam" id="PF03747">
    <property type="entry name" value="ADP_ribosyl_GH"/>
    <property type="match status" value="1"/>
</dbReference>
<dbReference type="OrthoDB" id="9761704at2"/>
<accession>A0A420W482</accession>
<protein>
    <submittedName>
        <fullName evidence="2">ADP-ribosylglycohydrolase family protein</fullName>
    </submittedName>
</protein>
<sequence length="515" mass="58130">MISMRQTKWLKLYVILCFCAGTVFSAVAQQTKTSKDILLSKTALRDKIKGGWAGQVIGCTYGGPTEFQYLGRMIPDTVPIPWNDQVVSGYYDKFPGLYDDIYMDLTFVEVIDKHGVEAPATYFAEAFANKGYQLWAANQMGRYNVLQGLKPPKSGHWTNNPHADDIDFQIESDFIGLMYPGMPASAAKLADKVGHIMNYGDGWYGGVFISTMYTLAFTSADVPTIIDQALTAVPAQSDFHKCIADIIKWHKRYPNDWRKTWQECEQKWSNEVGSPDGVLAPYNIDAKINSAYVVIGLLYGDGDFFKSIDIATRCGQDSDCNPSTVAGILGTLYGYDQIPEKWKSPLRPVLARNFDFTSISLNNIYDISYQHALAMIKKQGGQIQTDDVLIKKQQIKPVRYEKSFEGHYPVKVESLLGQQLKDTYEYNFEGIGLVFRANVDGPDDYEAKVAFSIDDQLIETATLPAKEIKRRYEMFYKYQLSNRKHKLTAKWLNPKEGVHINIHSAITYGNKPLPL</sequence>